<feature type="disulfide bond" evidence="14">
    <location>
        <begin position="1493"/>
        <end position="1502"/>
    </location>
</feature>
<dbReference type="GO" id="GO:0005540">
    <property type="term" value="F:hyaluronic acid binding"/>
    <property type="evidence" value="ECO:0007669"/>
    <property type="project" value="UniProtKB-KW"/>
</dbReference>
<keyword evidence="21" id="KW-1185">Reference proteome</keyword>
<dbReference type="PROSITE" id="PS50923">
    <property type="entry name" value="SUSHI"/>
    <property type="match status" value="1"/>
</dbReference>
<dbReference type="GO" id="GO:0060218">
    <property type="term" value="P:hematopoietic stem cell differentiation"/>
    <property type="evidence" value="ECO:0007669"/>
    <property type="project" value="UniProtKB-ARBA"/>
</dbReference>
<evidence type="ECO:0000256" key="16">
    <source>
        <dbReference type="SAM" id="MobiDB-lite"/>
    </source>
</evidence>
<feature type="non-terminal residue" evidence="20">
    <location>
        <position position="1"/>
    </location>
</feature>
<comment type="function">
    <text evidence="12">May play a role in intercellular signaling and in connecting cells with the extracellular matrix. May take part in the regulation of cell motility, growth and differentiation. Binds hyaluronic acid.</text>
</comment>
<feature type="region of interest" description="Disordered" evidence="16">
    <location>
        <begin position="609"/>
        <end position="664"/>
    </location>
</feature>
<feature type="compositionally biased region" description="Basic and acidic residues" evidence="16">
    <location>
        <begin position="64"/>
        <end position="74"/>
    </location>
</feature>
<keyword evidence="6" id="KW-0732">Signal</keyword>
<dbReference type="FunFam" id="3.10.100.10:FF:000003">
    <property type="entry name" value="Versican core protein"/>
    <property type="match status" value="1"/>
</dbReference>
<dbReference type="InterPro" id="IPR033987">
    <property type="entry name" value="CSPG_CTLD"/>
</dbReference>
<dbReference type="GO" id="GO:0016020">
    <property type="term" value="C:membrane"/>
    <property type="evidence" value="ECO:0007669"/>
    <property type="project" value="UniProtKB-ARBA"/>
</dbReference>
<dbReference type="SMART" id="SM00032">
    <property type="entry name" value="CCP"/>
    <property type="match status" value="1"/>
</dbReference>
<keyword evidence="11" id="KW-0373">Hyaluronic acid</keyword>
<feature type="region of interest" description="Disordered" evidence="16">
    <location>
        <begin position="52"/>
        <end position="74"/>
    </location>
</feature>
<dbReference type="InterPro" id="IPR016187">
    <property type="entry name" value="CTDL_fold"/>
</dbReference>
<feature type="compositionally biased region" description="Basic and acidic residues" evidence="16">
    <location>
        <begin position="626"/>
        <end position="635"/>
    </location>
</feature>
<feature type="region of interest" description="Disordered" evidence="16">
    <location>
        <begin position="384"/>
        <end position="403"/>
    </location>
</feature>
<dbReference type="InterPro" id="IPR001304">
    <property type="entry name" value="C-type_lectin-like"/>
</dbReference>
<dbReference type="PROSITE" id="PS00010">
    <property type="entry name" value="ASX_HYDROXYL"/>
    <property type="match status" value="1"/>
</dbReference>
<proteinExistence type="predicted"/>
<name>A0A9D3M3I9_ANGAN</name>
<feature type="region of interest" description="Disordered" evidence="16">
    <location>
        <begin position="1"/>
        <end position="30"/>
    </location>
</feature>
<evidence type="ECO:0000259" key="17">
    <source>
        <dbReference type="PROSITE" id="PS50026"/>
    </source>
</evidence>
<feature type="disulfide bond" evidence="15">
    <location>
        <begin position="1636"/>
        <end position="1679"/>
    </location>
</feature>
<dbReference type="Gene3D" id="2.10.70.10">
    <property type="entry name" value="Complement Module, domain 1"/>
    <property type="match status" value="1"/>
</dbReference>
<feature type="compositionally biased region" description="Low complexity" evidence="16">
    <location>
        <begin position="447"/>
        <end position="459"/>
    </location>
</feature>
<evidence type="ECO:0000256" key="7">
    <source>
        <dbReference type="ARBA" id="ARBA00022737"/>
    </source>
</evidence>
<dbReference type="Pfam" id="PF12661">
    <property type="entry name" value="hEGF"/>
    <property type="match status" value="2"/>
</dbReference>
<evidence type="ECO:0000256" key="13">
    <source>
        <dbReference type="ARBA" id="ARBA00044266"/>
    </source>
</evidence>
<sequence length="1737" mass="187805">TISTTKPSVISSLSGRTTVIPWKKDGSDDEAPEMFTVGRAVTKAPVLSTTAQRVESSTAMSGVMDEKTVESEVTDKEGFTPAVLLSSTLYPDMEGSGEKPTEDQQEGSGEAITIPPTKQPYDQISVVTDEAEITETSEKTLDTSDVESTTAFFKGFVISKTTVSPSTTQPEISSVEFYSSAYTEETSVGSEVREVDGSGEETDEMFTKESAATIIPFVSSTVRTDYAISTSSSALDRSLTTQIGTVQLTLTKETSGTEALIVTPFTAEITNGTAEEASSITMKTTVTEKPSVSPSLDLTTAHFTLTEEDRSSGQTPVILTEPSKLPTVSFLPSTAVLLEESTATHLEAVSDGIMQLTIVDSNVTDKEGLTPTLMPSTPLYPVMDGSEKQPTEDQLGGSEGEITVPSTIESSDQIGVVTDEAEITASERTSAVPGMDLSMQSTLFTKDSTVTKSSPSPTTAQPESFSELFSGEDIKQSTVESEVREQKDEITDKVYSTPLYPDLEGSARLSTEDWLEGSGEAITIPHTKESYDQTTAVTYEAEIQETSVKTTDTEKPSDSPSLDTTRTTPFTLTEEDRSSGQTPDVLTEGPDLPRVSFLPSTAVLLEESTATPSEVVSGGMANLTKGDSEVTDKDQLTPSVMPSTPPYPVMEGAGEQPTEEKQEGSGEAIAILPTDTSYDQISIVTAETNIAETSEKTSDILDVESTTTFIKESAVTKTTISPGTTQPEDSSSDLASGDFTEEILAASKVPLDVSSGDQPDEMFTKESAVTTSPLLARTVKMDYTASTSSGIDRSLTTQGTVDFTQTRAKLSTETPIVISTTDETIGESEETEASGLMLEAKPSISPSQNLTATPLTLPDDLSGLTLTIPVEHKVTALSTAQPTEYSSESDHYAITGKLAETTVDKSPDDQAQEFTEQPALTKASFVLSTSRSVEPSSIEAPLITSSSSKDLEATVKNEVMEHEENRTIQITQSSIFVTMSEHTGTLGRAPTSTPSPIPSVVHQGIDEQHIFTPSPTSSQAKTSTDELSPTTKPYHTGQATPTVIRFTEEETREDELFSPVTESRKENHTSTKYIDSSAPEFEGVSIIDVDSVSLVEASSPFSTTILTEEAVGVTAVTLPPQSALLTTEEPEGSGSDMTITFTTHSMHVKYESTTQGLTPTLTDASQEVSSKITSITVEDAMAKATAPSLPVDVSSAEKYLTSPSPVHTVHPVRESISQPDAVIHSGTVVSPRADSTSTHGSDVDQVLQQTVSTTLKSTQSEMELSRPSDGVTKPPRITESPPVSSSRLTTMQSEARLQTAGISQPDSTEKKPESELEPVESASKREEVEGGEEESAYLVTETEEAVEPEGVSTPPSKTRDAEATVTSKPSGVIPEASTILAEEDEVDYDSSSNPPLIEAPPAPGEIESTLTPDLDPGHTIVGQVFDIPGIDCCTENMCLNGGSCYTRGDVYTCSCLPGYSGDNCEIDADDCQSSPCRNGGTCVDGFNSFTCVCLPSYGGSLCEEDTETCDYGWHKFQGHCYRYVPHRRTWDIAERECRLQGAHLTSILTHEEQQFVNRLGHDYQWIGLNDKMFENDFRWTDGLPVQYENWRPNQPDSFFSSGEDCVVMIWHEDGQWNDVPCNYHLTFTCKKGTVACSQPPVVQNARTFGRMQPRYEVNSLVRYQCKNGFIQRHVPVIKCRGNGRWDVPQITCMTPSTFQQAYAWKHMHNNYNHSRRRVHGLKRNHHRWAMRVHRHGR</sequence>
<dbReference type="EMBL" id="JAFIRN010000010">
    <property type="protein sequence ID" value="KAG5841044.1"/>
    <property type="molecule type" value="Genomic_DNA"/>
</dbReference>
<dbReference type="PANTHER" id="PTHR22804">
    <property type="entry name" value="AGGRECAN/VERSICAN PROTEOGLYCAN"/>
    <property type="match status" value="1"/>
</dbReference>
<comment type="caution">
    <text evidence="20">The sequence shown here is derived from an EMBL/GenBank/DDBJ whole genome shotgun (WGS) entry which is preliminary data.</text>
</comment>
<feature type="region of interest" description="Disordered" evidence="16">
    <location>
        <begin position="1254"/>
        <end position="1370"/>
    </location>
</feature>
<dbReference type="SUPFAM" id="SSF56436">
    <property type="entry name" value="C-type lectin-like"/>
    <property type="match status" value="1"/>
</dbReference>
<evidence type="ECO:0000256" key="12">
    <source>
        <dbReference type="ARBA" id="ARBA00043896"/>
    </source>
</evidence>
<dbReference type="InterPro" id="IPR000742">
    <property type="entry name" value="EGF"/>
</dbReference>
<dbReference type="FunFam" id="2.10.25.10:FF:000472">
    <property type="entry name" value="Uncharacterized protein, isoform A"/>
    <property type="match status" value="1"/>
</dbReference>
<keyword evidence="9" id="KW-0325">Glycoprotein</keyword>
<comment type="subcellular location">
    <subcellularLocation>
        <location evidence="1">Cell projection</location>
    </subcellularLocation>
    <subcellularLocation>
        <location evidence="2">Secreted</location>
        <location evidence="2">Extracellular space</location>
        <location evidence="2">Extracellular matrix</location>
    </subcellularLocation>
</comment>
<evidence type="ECO:0000256" key="4">
    <source>
        <dbReference type="ARBA" id="ARBA00022530"/>
    </source>
</evidence>
<dbReference type="SUPFAM" id="SSF57196">
    <property type="entry name" value="EGF/Laminin"/>
    <property type="match status" value="1"/>
</dbReference>
<evidence type="ECO:0000313" key="21">
    <source>
        <dbReference type="Proteomes" id="UP001044222"/>
    </source>
</evidence>
<accession>A0A9D3M3I9</accession>
<dbReference type="PROSITE" id="PS50041">
    <property type="entry name" value="C_TYPE_LECTIN_2"/>
    <property type="match status" value="1"/>
</dbReference>
<dbReference type="PROSITE" id="PS01186">
    <property type="entry name" value="EGF_2"/>
    <property type="match status" value="1"/>
</dbReference>
<feature type="disulfide bond" evidence="14">
    <location>
        <begin position="1455"/>
        <end position="1464"/>
    </location>
</feature>
<evidence type="ECO:0000256" key="15">
    <source>
        <dbReference type="PROSITE-ProRule" id="PRU00302"/>
    </source>
</evidence>
<evidence type="ECO:0000256" key="8">
    <source>
        <dbReference type="ARBA" id="ARBA00023157"/>
    </source>
</evidence>
<feature type="domain" description="Sushi" evidence="19">
    <location>
        <begin position="1634"/>
        <end position="1694"/>
    </location>
</feature>
<evidence type="ECO:0000259" key="19">
    <source>
        <dbReference type="PROSITE" id="PS50923"/>
    </source>
</evidence>
<gene>
    <name evidence="20" type="ORF">ANANG_G00195410</name>
</gene>
<evidence type="ECO:0000256" key="1">
    <source>
        <dbReference type="ARBA" id="ARBA00004316"/>
    </source>
</evidence>
<feature type="region of interest" description="Disordered" evidence="16">
    <location>
        <begin position="1050"/>
        <end position="1071"/>
    </location>
</feature>
<feature type="domain" description="C-type lectin" evidence="18">
    <location>
        <begin position="1516"/>
        <end position="1630"/>
    </location>
</feature>
<dbReference type="PROSITE" id="PS00022">
    <property type="entry name" value="EGF_1"/>
    <property type="match status" value="2"/>
</dbReference>
<dbReference type="PROSITE" id="PS00615">
    <property type="entry name" value="C_TYPE_LECTIN_1"/>
    <property type="match status" value="1"/>
</dbReference>
<evidence type="ECO:0000256" key="14">
    <source>
        <dbReference type="PROSITE-ProRule" id="PRU00076"/>
    </source>
</evidence>
<dbReference type="GO" id="GO:0007417">
    <property type="term" value="P:central nervous system development"/>
    <property type="evidence" value="ECO:0007669"/>
    <property type="project" value="TreeGrafter"/>
</dbReference>
<dbReference type="PANTHER" id="PTHR22804:SF6">
    <property type="entry name" value="VERSICAN CORE PROTEIN"/>
    <property type="match status" value="1"/>
</dbReference>
<evidence type="ECO:0000256" key="5">
    <source>
        <dbReference type="ARBA" id="ARBA00022536"/>
    </source>
</evidence>
<protein>
    <recommendedName>
        <fullName evidence="13">PG-M</fullName>
    </recommendedName>
</protein>
<dbReference type="CDD" id="cd00054">
    <property type="entry name" value="EGF_CA"/>
    <property type="match status" value="2"/>
</dbReference>
<comment type="caution">
    <text evidence="14">Lacks conserved residue(s) required for the propagation of feature annotation.</text>
</comment>
<feature type="region of interest" description="Disordered" evidence="16">
    <location>
        <begin position="90"/>
        <end position="118"/>
    </location>
</feature>
<dbReference type="PROSITE" id="PS50026">
    <property type="entry name" value="EGF_3"/>
    <property type="match status" value="2"/>
</dbReference>
<dbReference type="CDD" id="cd03588">
    <property type="entry name" value="CLECT_CSPGs"/>
    <property type="match status" value="1"/>
</dbReference>
<dbReference type="GO" id="GO:1901222">
    <property type="term" value="P:regulation of non-canonical NF-kappaB signal transduction"/>
    <property type="evidence" value="ECO:0007669"/>
    <property type="project" value="UniProtKB-ARBA"/>
</dbReference>
<dbReference type="GO" id="GO:0072534">
    <property type="term" value="C:perineuronal net"/>
    <property type="evidence" value="ECO:0007669"/>
    <property type="project" value="TreeGrafter"/>
</dbReference>
<dbReference type="GO" id="GO:0002052">
    <property type="term" value="P:positive regulation of neuroblast proliferation"/>
    <property type="evidence" value="ECO:0007669"/>
    <property type="project" value="TreeGrafter"/>
</dbReference>
<evidence type="ECO:0000256" key="10">
    <source>
        <dbReference type="ARBA" id="ARBA00023273"/>
    </source>
</evidence>
<keyword evidence="7" id="KW-0677">Repeat</keyword>
<evidence type="ECO:0000313" key="20">
    <source>
        <dbReference type="EMBL" id="KAG5841044.1"/>
    </source>
</evidence>
<evidence type="ECO:0000256" key="2">
    <source>
        <dbReference type="ARBA" id="ARBA00004498"/>
    </source>
</evidence>
<dbReference type="InterPro" id="IPR018378">
    <property type="entry name" value="C-type_lectin_CS"/>
</dbReference>
<dbReference type="PROSITE" id="PS01187">
    <property type="entry name" value="EGF_CA"/>
    <property type="match status" value="1"/>
</dbReference>
<feature type="compositionally biased region" description="Polar residues" evidence="16">
    <location>
        <begin position="1"/>
        <end position="17"/>
    </location>
</feature>
<feature type="region of interest" description="Disordered" evidence="16">
    <location>
        <begin position="716"/>
        <end position="735"/>
    </location>
</feature>
<keyword evidence="5 14" id="KW-0245">EGF-like domain</keyword>
<dbReference type="Gene3D" id="2.10.25.10">
    <property type="entry name" value="Laminin"/>
    <property type="match status" value="2"/>
</dbReference>
<dbReference type="SMART" id="SM00034">
    <property type="entry name" value="CLECT"/>
    <property type="match status" value="1"/>
</dbReference>
<dbReference type="FunFam" id="2.10.70.10:FF:000003">
    <property type="entry name" value="Versican core protein"/>
    <property type="match status" value="1"/>
</dbReference>
<evidence type="ECO:0000256" key="3">
    <source>
        <dbReference type="ARBA" id="ARBA00022525"/>
    </source>
</evidence>
<keyword evidence="8 14" id="KW-1015">Disulfide bond</keyword>
<dbReference type="GO" id="GO:0042995">
    <property type="term" value="C:cell projection"/>
    <property type="evidence" value="ECO:0007669"/>
    <property type="project" value="UniProtKB-SubCell"/>
</dbReference>
<evidence type="ECO:0000256" key="6">
    <source>
        <dbReference type="ARBA" id="ARBA00022729"/>
    </source>
</evidence>
<dbReference type="GO" id="GO:0005615">
    <property type="term" value="C:extracellular space"/>
    <property type="evidence" value="ECO:0007669"/>
    <property type="project" value="TreeGrafter"/>
</dbReference>
<dbReference type="Pfam" id="PF00084">
    <property type="entry name" value="Sushi"/>
    <property type="match status" value="1"/>
</dbReference>
<evidence type="ECO:0000256" key="11">
    <source>
        <dbReference type="ARBA" id="ARBA00023290"/>
    </source>
</evidence>
<keyword evidence="3" id="KW-0964">Secreted</keyword>
<organism evidence="20 21">
    <name type="scientific">Anguilla anguilla</name>
    <name type="common">European freshwater eel</name>
    <name type="synonym">Muraena anguilla</name>
    <dbReference type="NCBI Taxonomy" id="7936"/>
    <lineage>
        <taxon>Eukaryota</taxon>
        <taxon>Metazoa</taxon>
        <taxon>Chordata</taxon>
        <taxon>Craniata</taxon>
        <taxon>Vertebrata</taxon>
        <taxon>Euteleostomi</taxon>
        <taxon>Actinopterygii</taxon>
        <taxon>Neopterygii</taxon>
        <taxon>Teleostei</taxon>
        <taxon>Anguilliformes</taxon>
        <taxon>Anguillidae</taxon>
        <taxon>Anguilla</taxon>
    </lineage>
</organism>
<dbReference type="SUPFAM" id="SSF57535">
    <property type="entry name" value="Complement control module/SCR domain"/>
    <property type="match status" value="1"/>
</dbReference>
<keyword evidence="15" id="KW-0768">Sushi</keyword>
<dbReference type="SMART" id="SM00179">
    <property type="entry name" value="EGF_CA"/>
    <property type="match status" value="2"/>
</dbReference>
<dbReference type="InterPro" id="IPR018097">
    <property type="entry name" value="EGF_Ca-bd_CS"/>
</dbReference>
<evidence type="ECO:0000256" key="9">
    <source>
        <dbReference type="ARBA" id="ARBA00023180"/>
    </source>
</evidence>
<dbReference type="GO" id="GO:0001501">
    <property type="term" value="P:skeletal system development"/>
    <property type="evidence" value="ECO:0007669"/>
    <property type="project" value="TreeGrafter"/>
</dbReference>
<dbReference type="InterPro" id="IPR001881">
    <property type="entry name" value="EGF-like_Ca-bd_dom"/>
</dbReference>
<dbReference type="CDD" id="cd00033">
    <property type="entry name" value="CCP"/>
    <property type="match status" value="1"/>
</dbReference>
<dbReference type="SMART" id="SM00181">
    <property type="entry name" value="EGF"/>
    <property type="match status" value="2"/>
</dbReference>
<feature type="disulfide bond" evidence="15">
    <location>
        <begin position="1665"/>
        <end position="1692"/>
    </location>
</feature>
<keyword evidence="4" id="KW-0272">Extracellular matrix</keyword>
<dbReference type="InterPro" id="IPR035976">
    <property type="entry name" value="Sushi/SCR/CCP_sf"/>
</dbReference>
<dbReference type="InterPro" id="IPR000152">
    <property type="entry name" value="EGF-type_Asp/Asn_hydroxyl_site"/>
</dbReference>
<dbReference type="InterPro" id="IPR016186">
    <property type="entry name" value="C-type_lectin-like/link_sf"/>
</dbReference>
<feature type="region of interest" description="Disordered" evidence="16">
    <location>
        <begin position="447"/>
        <end position="478"/>
    </location>
</feature>
<dbReference type="InterPro" id="IPR000436">
    <property type="entry name" value="Sushi_SCR_CCP_dom"/>
</dbReference>
<reference evidence="20" key="1">
    <citation type="submission" date="2021-01" db="EMBL/GenBank/DDBJ databases">
        <title>A chromosome-scale assembly of European eel, Anguilla anguilla.</title>
        <authorList>
            <person name="Henkel C."/>
            <person name="Jong-Raadsen S.A."/>
            <person name="Dufour S."/>
            <person name="Weltzien F.-A."/>
            <person name="Palstra A.P."/>
            <person name="Pelster B."/>
            <person name="Spaink H.P."/>
            <person name="Van Den Thillart G.E."/>
            <person name="Jansen H."/>
            <person name="Zahm M."/>
            <person name="Klopp C."/>
            <person name="Cedric C."/>
            <person name="Louis A."/>
            <person name="Berthelot C."/>
            <person name="Parey E."/>
            <person name="Roest Crollius H."/>
            <person name="Montfort J."/>
            <person name="Robinson-Rechavi M."/>
            <person name="Bucao C."/>
            <person name="Bouchez O."/>
            <person name="Gislard M."/>
            <person name="Lluch J."/>
            <person name="Milhes M."/>
            <person name="Lampietro C."/>
            <person name="Lopez Roques C."/>
            <person name="Donnadieu C."/>
            <person name="Braasch I."/>
            <person name="Desvignes T."/>
            <person name="Postlethwait J."/>
            <person name="Bobe J."/>
            <person name="Guiguen Y."/>
            <person name="Dirks R."/>
        </authorList>
    </citation>
    <scope>NUCLEOTIDE SEQUENCE</scope>
    <source>
        <strain evidence="20">Tag_6206</strain>
        <tissue evidence="20">Liver</tissue>
    </source>
</reference>
<feature type="domain" description="EGF-like" evidence="17">
    <location>
        <begin position="1429"/>
        <end position="1465"/>
    </location>
</feature>
<feature type="compositionally biased region" description="Polar residues" evidence="16">
    <location>
        <begin position="716"/>
        <end position="734"/>
    </location>
</feature>
<dbReference type="InterPro" id="IPR013032">
    <property type="entry name" value="EGF-like_CS"/>
</dbReference>
<dbReference type="GO" id="GO:0045202">
    <property type="term" value="C:synapse"/>
    <property type="evidence" value="ECO:0007669"/>
    <property type="project" value="TreeGrafter"/>
</dbReference>
<feature type="compositionally biased region" description="Acidic residues" evidence="16">
    <location>
        <begin position="1329"/>
        <end position="1347"/>
    </location>
</feature>
<dbReference type="Gene3D" id="3.10.100.10">
    <property type="entry name" value="Mannose-Binding Protein A, subunit A"/>
    <property type="match status" value="1"/>
</dbReference>
<dbReference type="Proteomes" id="UP001044222">
    <property type="component" value="Chromosome 10"/>
</dbReference>
<feature type="region of interest" description="Disordered" evidence="16">
    <location>
        <begin position="1011"/>
        <end position="1037"/>
    </location>
</feature>
<feature type="domain" description="EGF-like" evidence="17">
    <location>
        <begin position="1467"/>
        <end position="1503"/>
    </location>
</feature>
<dbReference type="GO" id="GO:0005509">
    <property type="term" value="F:calcium ion binding"/>
    <property type="evidence" value="ECO:0007669"/>
    <property type="project" value="InterPro"/>
</dbReference>
<feature type="region of interest" description="Disordered" evidence="16">
    <location>
        <begin position="544"/>
        <end position="593"/>
    </location>
</feature>
<keyword evidence="10" id="KW-0966">Cell projection</keyword>
<evidence type="ECO:0000259" key="18">
    <source>
        <dbReference type="PROSITE" id="PS50041"/>
    </source>
</evidence>
<feature type="compositionally biased region" description="Polar residues" evidence="16">
    <location>
        <begin position="1281"/>
        <end position="1306"/>
    </location>
</feature>
<dbReference type="Pfam" id="PF00059">
    <property type="entry name" value="Lectin_C"/>
    <property type="match status" value="1"/>
</dbReference>
<dbReference type="GO" id="GO:0010001">
    <property type="term" value="P:glial cell differentiation"/>
    <property type="evidence" value="ECO:0007669"/>
    <property type="project" value="TreeGrafter"/>
</dbReference>
<dbReference type="InterPro" id="IPR050691">
    <property type="entry name" value="Hyaluronan_bind_Proteoglycan"/>
</dbReference>